<feature type="region of interest" description="Disordered" evidence="1">
    <location>
        <begin position="48"/>
        <end position="181"/>
    </location>
</feature>
<accession>A0A8J3DN80</accession>
<protein>
    <submittedName>
        <fullName evidence="2">Uncharacterized protein</fullName>
    </submittedName>
</protein>
<reference evidence="2" key="1">
    <citation type="journal article" date="2014" name="Int. J. Syst. Evol. Microbiol.">
        <title>Complete genome sequence of Corynebacterium casei LMG S-19264T (=DSM 44701T), isolated from a smear-ripened cheese.</title>
        <authorList>
            <consortium name="US DOE Joint Genome Institute (JGI-PGF)"/>
            <person name="Walter F."/>
            <person name="Albersmeier A."/>
            <person name="Kalinowski J."/>
            <person name="Ruckert C."/>
        </authorList>
    </citation>
    <scope>NUCLEOTIDE SEQUENCE</scope>
    <source>
        <strain evidence="2">KCTC 12870</strain>
    </source>
</reference>
<comment type="caution">
    <text evidence="2">The sequence shown here is derived from an EMBL/GenBank/DDBJ whole genome shotgun (WGS) entry which is preliminary data.</text>
</comment>
<dbReference type="AlphaFoldDB" id="A0A8J3DN80"/>
<organism evidence="2 3">
    <name type="scientific">Cerasicoccus arenae</name>
    <dbReference type="NCBI Taxonomy" id="424488"/>
    <lineage>
        <taxon>Bacteria</taxon>
        <taxon>Pseudomonadati</taxon>
        <taxon>Verrucomicrobiota</taxon>
        <taxon>Opitutia</taxon>
        <taxon>Puniceicoccales</taxon>
        <taxon>Cerasicoccaceae</taxon>
        <taxon>Cerasicoccus</taxon>
    </lineage>
</organism>
<proteinExistence type="predicted"/>
<evidence type="ECO:0000313" key="2">
    <source>
        <dbReference type="EMBL" id="GHC14202.1"/>
    </source>
</evidence>
<name>A0A8J3DN80_9BACT</name>
<dbReference type="RefSeq" id="WP_194500058.1">
    <property type="nucleotide sequence ID" value="NZ_JBHLZG010000006.1"/>
</dbReference>
<reference evidence="2" key="2">
    <citation type="submission" date="2020-09" db="EMBL/GenBank/DDBJ databases">
        <authorList>
            <person name="Sun Q."/>
            <person name="Kim S."/>
        </authorList>
    </citation>
    <scope>NUCLEOTIDE SEQUENCE</scope>
    <source>
        <strain evidence="2">KCTC 12870</strain>
    </source>
</reference>
<feature type="compositionally biased region" description="Basic and acidic residues" evidence="1">
    <location>
        <begin position="121"/>
        <end position="135"/>
    </location>
</feature>
<gene>
    <name evidence="2" type="ORF">GCM10007047_34290</name>
</gene>
<evidence type="ECO:0000313" key="3">
    <source>
        <dbReference type="Proteomes" id="UP000642829"/>
    </source>
</evidence>
<sequence>MGGALKNQIRETNKAAITGDKVAASTTAKNFAKTIAVDVAVVAATQGILSAPPGGEDSGDEQENPGGPTARDQAEENESNDPNGPTTTETRERQEPGGDGGKSSFSEERDENGDMVSTTHTVKDEDGETIHQHQDHHGRHGSRRRFPDELTGTETVGDPPVEDHPPTRYIPPNENHETADP</sequence>
<keyword evidence="3" id="KW-1185">Reference proteome</keyword>
<dbReference type="Proteomes" id="UP000642829">
    <property type="component" value="Unassembled WGS sequence"/>
</dbReference>
<dbReference type="EMBL" id="BMXG01000045">
    <property type="protein sequence ID" value="GHC14202.1"/>
    <property type="molecule type" value="Genomic_DNA"/>
</dbReference>
<evidence type="ECO:0000256" key="1">
    <source>
        <dbReference type="SAM" id="MobiDB-lite"/>
    </source>
</evidence>